<evidence type="ECO:0000313" key="2">
    <source>
        <dbReference type="Proteomes" id="UP000433577"/>
    </source>
</evidence>
<dbReference type="AlphaFoldDB" id="A0A7Z2GGV1"/>
<organism evidence="1 2">
    <name type="scientific">Paraburkholderia acidisoli</name>
    <dbReference type="NCBI Taxonomy" id="2571748"/>
    <lineage>
        <taxon>Bacteria</taxon>
        <taxon>Pseudomonadati</taxon>
        <taxon>Pseudomonadota</taxon>
        <taxon>Betaproteobacteria</taxon>
        <taxon>Burkholderiales</taxon>
        <taxon>Burkholderiaceae</taxon>
        <taxon>Paraburkholderia</taxon>
    </lineage>
</organism>
<name>A0A7Z2GGV1_9BURK</name>
<dbReference type="EMBL" id="CP046913">
    <property type="protein sequence ID" value="QGZ61229.1"/>
    <property type="molecule type" value="Genomic_DNA"/>
</dbReference>
<dbReference type="KEGG" id="pacs:FAZ98_05500"/>
<gene>
    <name evidence="1" type="ORF">FAZ98_05500</name>
</gene>
<accession>A0A7Z2GGV1</accession>
<reference evidence="1 2" key="1">
    <citation type="submission" date="2019-12" db="EMBL/GenBank/DDBJ databases">
        <title>Paraburkholderia acidiphila 7Q-K02 sp. nov and Paraburkholderia acidisoli DHF22 sp. nov., two strains isolated from forest soil.</title>
        <authorList>
            <person name="Gao Z."/>
            <person name="Qiu L."/>
        </authorList>
    </citation>
    <scope>NUCLEOTIDE SEQUENCE [LARGE SCALE GENOMIC DNA]</scope>
    <source>
        <strain evidence="1 2">DHF22</strain>
    </source>
</reference>
<dbReference type="OrthoDB" id="8778495at2"/>
<evidence type="ECO:0000313" key="1">
    <source>
        <dbReference type="EMBL" id="QGZ61229.1"/>
    </source>
</evidence>
<sequence>MRRTHPKKEVEAALVWAEQNGWLVRPAKGSGHAWGRLYCPYNEAACRCGEFCIMSIWSTPRNAGHHAWVLKRVVENCTAHRINAVAASRAAPKAAEAPE</sequence>
<dbReference type="Proteomes" id="UP000433577">
    <property type="component" value="Chromosome 1"/>
</dbReference>
<proteinExistence type="predicted"/>
<keyword evidence="2" id="KW-1185">Reference proteome</keyword>
<protein>
    <submittedName>
        <fullName evidence="1">Uncharacterized protein</fullName>
    </submittedName>
</protein>
<dbReference type="RefSeq" id="WP_158949505.1">
    <property type="nucleotide sequence ID" value="NZ_CP046913.1"/>
</dbReference>